<evidence type="ECO:0000256" key="1">
    <source>
        <dbReference type="RuleBase" id="RU004349"/>
    </source>
</evidence>
<dbReference type="PANTHER" id="PTHR10906">
    <property type="entry name" value="SECY/SEC61-ALPHA FAMILY MEMBER"/>
    <property type="match status" value="1"/>
</dbReference>
<dbReference type="GO" id="GO:0016020">
    <property type="term" value="C:membrane"/>
    <property type="evidence" value="ECO:0007669"/>
    <property type="project" value="InterPro"/>
</dbReference>
<geneLocation type="plastid" evidence="3"/>
<evidence type="ECO:0000313" key="3">
    <source>
        <dbReference type="EMBL" id="AYO28271.1"/>
    </source>
</evidence>
<sequence>MFKILNKNIFLNFKNPVQITKKLGWTLLLVYIYRFANTIPLIGLDQEALRETFLNLNRNTSIGQLLMMYSGGGGGVTLLSPFSLGIIPYINASILIDLLVTIFPNLEKLQTEEGEFGRRQINFYKKGATFIFAILQSVFFLIYLKPYIYINQFLYLGLLSLELTTGALIILWLSNLIDKKGIGGGTSILICINSFNSLFNKDWSLVFNSSTNNLTLFFDILLFFFIIFLICLSQLIRFNIDVVSARQLVFLENLEDSKISTNLKQEDFRENGLSIRYNQAGIFPIIIASNFIPFISYFIQTFFSNLNLTGLISILFYLLIIGFNYFYTNVFWDPEKISEQLRKASVSILMVRPGKETTSYLSNIVRSTSLLGGIFICLILFFYDLLKPYLANSFLIELNISSLMIMTGVAYEIQRTLQGLLQNFTQTSKI</sequence>
<feature type="transmembrane region" description="Helical" evidence="2">
    <location>
        <begin position="280"/>
        <end position="299"/>
    </location>
</feature>
<protein>
    <submittedName>
        <fullName evidence="3">Preprotein translocase subunit SecY</fullName>
    </submittedName>
</protein>
<keyword evidence="3" id="KW-0934">Plastid</keyword>
<dbReference type="Pfam" id="PF00344">
    <property type="entry name" value="SecY"/>
    <property type="match status" value="1"/>
</dbReference>
<dbReference type="SUPFAM" id="SSF103491">
    <property type="entry name" value="Preprotein translocase SecY subunit"/>
    <property type="match status" value="1"/>
</dbReference>
<name>A0A3G2QZE1_9STRA</name>
<feature type="transmembrane region" description="Helical" evidence="2">
    <location>
        <begin position="154"/>
        <end position="174"/>
    </location>
</feature>
<keyword evidence="2" id="KW-0812">Transmembrane</keyword>
<dbReference type="Gene3D" id="1.10.3370.10">
    <property type="entry name" value="SecY subunit domain"/>
    <property type="match status" value="1"/>
</dbReference>
<feature type="transmembrane region" description="Helical" evidence="2">
    <location>
        <begin position="360"/>
        <end position="383"/>
    </location>
</feature>
<feature type="transmembrane region" description="Helical" evidence="2">
    <location>
        <begin position="23"/>
        <end position="44"/>
    </location>
</feature>
<gene>
    <name evidence="3" type="primary">secY</name>
</gene>
<dbReference type="PRINTS" id="PR00303">
    <property type="entry name" value="SECYTRNLCASE"/>
</dbReference>
<dbReference type="InterPro" id="IPR023201">
    <property type="entry name" value="SecY_dom_sf"/>
</dbReference>
<evidence type="ECO:0000256" key="2">
    <source>
        <dbReference type="SAM" id="Phobius"/>
    </source>
</evidence>
<feature type="transmembrane region" description="Helical" evidence="2">
    <location>
        <begin position="181"/>
        <end position="199"/>
    </location>
</feature>
<feature type="transmembrane region" description="Helical" evidence="2">
    <location>
        <begin position="311"/>
        <end position="332"/>
    </location>
</feature>
<feature type="transmembrane region" description="Helical" evidence="2">
    <location>
        <begin position="65"/>
        <end position="83"/>
    </location>
</feature>
<keyword evidence="2" id="KW-0472">Membrane</keyword>
<keyword evidence="2" id="KW-1133">Transmembrane helix</keyword>
<comment type="similarity">
    <text evidence="1">Belongs to the SecY/SEC61-alpha family.</text>
</comment>
<accession>A0A3G2QZE1</accession>
<proteinExistence type="inferred from homology"/>
<dbReference type="AlphaFoldDB" id="A0A3G2QZE1"/>
<organism evidence="3">
    <name type="scientific">Synura sphagnicola</name>
    <dbReference type="NCBI Taxonomy" id="52556"/>
    <lineage>
        <taxon>Eukaryota</taxon>
        <taxon>Sar</taxon>
        <taxon>Stramenopiles</taxon>
        <taxon>Ochrophyta</taxon>
        <taxon>Synurophyceae</taxon>
        <taxon>Synurales</taxon>
        <taxon>Mallomonadaceae</taxon>
        <taxon>Synura</taxon>
    </lineage>
</organism>
<reference evidence="3" key="1">
    <citation type="submission" date="2018-08" db="EMBL/GenBank/DDBJ databases">
        <title>Comparative Plastid Genomics of Synurophyceae: Evolutionary Evidence of Lateral Gene Transfer and Inverted Repeat Dynamics.</title>
        <authorList>
            <person name="Kim J.I."/>
            <person name="Shin H."/>
            <person name="Skaloud P."/>
            <person name="Jung J."/>
            <person name="Yoon H.S."/>
            <person name="Archibald J.M."/>
            <person name="Shin W."/>
        </authorList>
    </citation>
    <scope>NUCLEOTIDE SEQUENCE</scope>
    <source>
        <strain evidence="3">FBCC200022</strain>
    </source>
</reference>
<feature type="transmembrane region" description="Helical" evidence="2">
    <location>
        <begin position="127"/>
        <end position="148"/>
    </location>
</feature>
<feature type="transmembrane region" description="Helical" evidence="2">
    <location>
        <begin position="214"/>
        <end position="236"/>
    </location>
</feature>
<dbReference type="PIRSF" id="PIRSF004557">
    <property type="entry name" value="SecY"/>
    <property type="match status" value="1"/>
</dbReference>
<dbReference type="InterPro" id="IPR002208">
    <property type="entry name" value="SecY/SEC61-alpha"/>
</dbReference>
<dbReference type="GO" id="GO:0015031">
    <property type="term" value="P:protein transport"/>
    <property type="evidence" value="ECO:0007669"/>
    <property type="project" value="InterPro"/>
</dbReference>
<dbReference type="EMBL" id="MH795129">
    <property type="protein sequence ID" value="AYO28271.1"/>
    <property type="molecule type" value="Genomic_DNA"/>
</dbReference>